<feature type="compositionally biased region" description="Basic and acidic residues" evidence="1">
    <location>
        <begin position="77"/>
        <end position="87"/>
    </location>
</feature>
<name>A0A1G5HMJ0_9HYPH</name>
<gene>
    <name evidence="2" type="ORF">SAMN02927923_01824</name>
</gene>
<evidence type="ECO:0000313" key="2">
    <source>
        <dbReference type="EMBL" id="SCY64983.1"/>
    </source>
</evidence>
<dbReference type="EMBL" id="FMVJ01000005">
    <property type="protein sequence ID" value="SCY64983.1"/>
    <property type="molecule type" value="Genomic_DNA"/>
</dbReference>
<feature type="region of interest" description="Disordered" evidence="1">
    <location>
        <begin position="1"/>
        <end position="48"/>
    </location>
</feature>
<evidence type="ECO:0000313" key="3">
    <source>
        <dbReference type="Proteomes" id="UP000199569"/>
    </source>
</evidence>
<dbReference type="AlphaFoldDB" id="A0A1G5HMJ0"/>
<organism evidence="2 3">
    <name type="scientific">Microvirga guangxiensis</name>
    <dbReference type="NCBI Taxonomy" id="549386"/>
    <lineage>
        <taxon>Bacteria</taxon>
        <taxon>Pseudomonadati</taxon>
        <taxon>Pseudomonadota</taxon>
        <taxon>Alphaproteobacteria</taxon>
        <taxon>Hyphomicrobiales</taxon>
        <taxon>Methylobacteriaceae</taxon>
        <taxon>Microvirga</taxon>
    </lineage>
</organism>
<accession>A0A1G5HMJ0</accession>
<feature type="region of interest" description="Disordered" evidence="1">
    <location>
        <begin position="77"/>
        <end position="99"/>
    </location>
</feature>
<sequence length="99" mass="10232">MGFICWSEARSGSPGQDADHPGRARGPGGHHLAGPPARLGGHAAHRRSHDRGIISSTLLTLIVSPAIYGLANGRELPREAEASRPEEAAGATVIKPAAE</sequence>
<keyword evidence="3" id="KW-1185">Reference proteome</keyword>
<proteinExistence type="predicted"/>
<evidence type="ECO:0008006" key="4">
    <source>
        <dbReference type="Google" id="ProtNLM"/>
    </source>
</evidence>
<evidence type="ECO:0000256" key="1">
    <source>
        <dbReference type="SAM" id="MobiDB-lite"/>
    </source>
</evidence>
<dbReference type="STRING" id="549386.SAMN02927923_01824"/>
<reference evidence="2 3" key="1">
    <citation type="submission" date="2016-10" db="EMBL/GenBank/DDBJ databases">
        <authorList>
            <person name="de Groot N.N."/>
        </authorList>
    </citation>
    <scope>NUCLEOTIDE SEQUENCE [LARGE SCALE GENOMIC DNA]</scope>
    <source>
        <strain evidence="2 3">CGMCC 1.7666</strain>
    </source>
</reference>
<dbReference type="Proteomes" id="UP000199569">
    <property type="component" value="Unassembled WGS sequence"/>
</dbReference>
<protein>
    <recommendedName>
        <fullName evidence="4">AcrB/AcrD/AcrF family protein</fullName>
    </recommendedName>
</protein>